<dbReference type="AlphaFoldDB" id="A0AA38YZV0"/>
<name>A0AA38YZV0_VITRO</name>
<evidence type="ECO:0000313" key="3">
    <source>
        <dbReference type="Proteomes" id="UP001168098"/>
    </source>
</evidence>
<reference evidence="2 3" key="1">
    <citation type="journal article" date="2023" name="BMC Biotechnol.">
        <title>Vitis rotundifolia cv Carlos genome sequencing.</title>
        <authorList>
            <person name="Huff M."/>
            <person name="Hulse-Kemp A."/>
            <person name="Scheffler B."/>
            <person name="Youngblood R."/>
            <person name="Simpson S."/>
            <person name="Babiker E."/>
            <person name="Staton M."/>
        </authorList>
    </citation>
    <scope>NUCLEOTIDE SEQUENCE [LARGE SCALE GENOMIC DNA]</scope>
    <source>
        <tissue evidence="2">Leaf</tissue>
    </source>
</reference>
<keyword evidence="3" id="KW-1185">Reference proteome</keyword>
<evidence type="ECO:0000313" key="2">
    <source>
        <dbReference type="EMBL" id="KAJ9679655.1"/>
    </source>
</evidence>
<feature type="region of interest" description="Disordered" evidence="1">
    <location>
        <begin position="47"/>
        <end position="89"/>
    </location>
</feature>
<accession>A0AA38YZV0</accession>
<dbReference type="EMBL" id="JARBHA010000016">
    <property type="protein sequence ID" value="KAJ9679655.1"/>
    <property type="molecule type" value="Genomic_DNA"/>
</dbReference>
<organism evidence="2 3">
    <name type="scientific">Vitis rotundifolia</name>
    <name type="common">Muscadine grape</name>
    <dbReference type="NCBI Taxonomy" id="103349"/>
    <lineage>
        <taxon>Eukaryota</taxon>
        <taxon>Viridiplantae</taxon>
        <taxon>Streptophyta</taxon>
        <taxon>Embryophyta</taxon>
        <taxon>Tracheophyta</taxon>
        <taxon>Spermatophyta</taxon>
        <taxon>Magnoliopsida</taxon>
        <taxon>eudicotyledons</taxon>
        <taxon>Gunneridae</taxon>
        <taxon>Pentapetalae</taxon>
        <taxon>rosids</taxon>
        <taxon>Vitales</taxon>
        <taxon>Vitaceae</taxon>
        <taxon>Viteae</taxon>
        <taxon>Vitis</taxon>
    </lineage>
</organism>
<feature type="compositionally biased region" description="Basic and acidic residues" evidence="1">
    <location>
        <begin position="79"/>
        <end position="89"/>
    </location>
</feature>
<feature type="region of interest" description="Disordered" evidence="1">
    <location>
        <begin position="120"/>
        <end position="147"/>
    </location>
</feature>
<feature type="compositionally biased region" description="Polar residues" evidence="1">
    <location>
        <begin position="132"/>
        <end position="145"/>
    </location>
</feature>
<protein>
    <submittedName>
        <fullName evidence="2">Uncharacterized protein</fullName>
    </submittedName>
</protein>
<proteinExistence type="predicted"/>
<dbReference type="Proteomes" id="UP001168098">
    <property type="component" value="Unassembled WGS sequence"/>
</dbReference>
<gene>
    <name evidence="2" type="ORF">PVL29_021549</name>
</gene>
<evidence type="ECO:0000256" key="1">
    <source>
        <dbReference type="SAM" id="MobiDB-lite"/>
    </source>
</evidence>
<sequence>MMILSSLRIPKRTRVPFMMSFLLGWKSCLVLKSVETGVVDSLVVPVPKSGDSQETGVSDLRERAGLPDSEDLNESSSNVEHKTEPHSDFPHVEDLREKKVKNQFPVKDFADLTPEKSTVPIQEKDLPPYPHISTTSSDSGTSCEGNTDMKDQEAIPKAPLSYHVKYCMQDWWVSITAFFGSLQFQNMRRMTEKPFNWMIGMMKTTTFWDDTSALSFSSGDLHAQPAAPLPITRTMQRTTQVSFQSLH</sequence>
<comment type="caution">
    <text evidence="2">The sequence shown here is derived from an EMBL/GenBank/DDBJ whole genome shotgun (WGS) entry which is preliminary data.</text>
</comment>